<dbReference type="GO" id="GO:0005975">
    <property type="term" value="P:carbohydrate metabolic process"/>
    <property type="evidence" value="ECO:0007669"/>
    <property type="project" value="InterPro"/>
</dbReference>
<accession>A0A381TB06</accession>
<evidence type="ECO:0000256" key="3">
    <source>
        <dbReference type="ARBA" id="ARBA00022553"/>
    </source>
</evidence>
<proteinExistence type="inferred from homology"/>
<feature type="domain" description="Alpha-D-phosphohexomutase alpha/beta/alpha" evidence="9">
    <location>
        <begin position="173"/>
        <end position="258"/>
    </location>
</feature>
<dbReference type="CDD" id="cd03089">
    <property type="entry name" value="PMM_PGM"/>
    <property type="match status" value="1"/>
</dbReference>
<dbReference type="InterPro" id="IPR005845">
    <property type="entry name" value="A-D-PHexomutase_a/b/a-II"/>
</dbReference>
<protein>
    <recommendedName>
        <fullName evidence="12">Alpha-D-phosphohexomutase alpha/beta/alpha domain-containing protein</fullName>
    </recommendedName>
</protein>
<dbReference type="Gene3D" id="3.30.310.50">
    <property type="entry name" value="Alpha-D-phosphohexomutase, C-terminal domain"/>
    <property type="match status" value="1"/>
</dbReference>
<dbReference type="PRINTS" id="PR00509">
    <property type="entry name" value="PGMPMM"/>
</dbReference>
<dbReference type="InterPro" id="IPR005846">
    <property type="entry name" value="A-D-PHexomutase_a/b/a-III"/>
</dbReference>
<feature type="domain" description="Alpha-D-phosphohexomutase C-terminal" evidence="7">
    <location>
        <begin position="377"/>
        <end position="452"/>
    </location>
</feature>
<evidence type="ECO:0000259" key="9">
    <source>
        <dbReference type="Pfam" id="PF02879"/>
    </source>
</evidence>
<organism evidence="11">
    <name type="scientific">marine metagenome</name>
    <dbReference type="NCBI Taxonomy" id="408172"/>
    <lineage>
        <taxon>unclassified sequences</taxon>
        <taxon>metagenomes</taxon>
        <taxon>ecological metagenomes</taxon>
    </lineage>
</organism>
<dbReference type="InterPro" id="IPR005844">
    <property type="entry name" value="A-D-PHexomutase_a/b/a-I"/>
</dbReference>
<keyword evidence="5" id="KW-0460">Magnesium</keyword>
<evidence type="ECO:0000256" key="4">
    <source>
        <dbReference type="ARBA" id="ARBA00022723"/>
    </source>
</evidence>
<evidence type="ECO:0000259" key="8">
    <source>
        <dbReference type="Pfam" id="PF02878"/>
    </source>
</evidence>
<dbReference type="Pfam" id="PF00408">
    <property type="entry name" value="PGM_PMM_IV"/>
    <property type="match status" value="1"/>
</dbReference>
<keyword evidence="3" id="KW-0597">Phosphoprotein</keyword>
<evidence type="ECO:0008006" key="12">
    <source>
        <dbReference type="Google" id="ProtNLM"/>
    </source>
</evidence>
<keyword evidence="6" id="KW-0413">Isomerase</keyword>
<dbReference type="PANTHER" id="PTHR43771:SF1">
    <property type="entry name" value="PHOSPHOMANNOMUTASE"/>
    <property type="match status" value="1"/>
</dbReference>
<evidence type="ECO:0000256" key="1">
    <source>
        <dbReference type="ARBA" id="ARBA00001946"/>
    </source>
</evidence>
<dbReference type="InterPro" id="IPR005843">
    <property type="entry name" value="A-D-PHexomutase_C"/>
</dbReference>
<evidence type="ECO:0000313" key="11">
    <source>
        <dbReference type="EMBL" id="SVA12904.1"/>
    </source>
</evidence>
<dbReference type="InterPro" id="IPR005841">
    <property type="entry name" value="Alpha-D-phosphohexomutase_SF"/>
</dbReference>
<dbReference type="Pfam" id="PF02878">
    <property type="entry name" value="PGM_PMM_I"/>
    <property type="match status" value="1"/>
</dbReference>
<comment type="cofactor">
    <cofactor evidence="1">
        <name>Mg(2+)</name>
        <dbReference type="ChEBI" id="CHEBI:18420"/>
    </cofactor>
</comment>
<feature type="domain" description="Alpha-D-phosphohexomutase alpha/beta/alpha" evidence="10">
    <location>
        <begin position="264"/>
        <end position="370"/>
    </location>
</feature>
<gene>
    <name evidence="11" type="ORF">METZ01_LOCUS65758</name>
</gene>
<feature type="domain" description="Alpha-D-phosphohexomutase alpha/beta/alpha" evidence="8">
    <location>
        <begin position="10"/>
        <end position="129"/>
    </location>
</feature>
<evidence type="ECO:0000256" key="5">
    <source>
        <dbReference type="ARBA" id="ARBA00022842"/>
    </source>
</evidence>
<dbReference type="InterPro" id="IPR016066">
    <property type="entry name" value="A-D-PHexomutase_CS"/>
</dbReference>
<dbReference type="SUPFAM" id="SSF55957">
    <property type="entry name" value="Phosphoglucomutase, C-terminal domain"/>
    <property type="match status" value="1"/>
</dbReference>
<dbReference type="InterPro" id="IPR016055">
    <property type="entry name" value="A-D-PHexomutase_a/b/a-I/II/III"/>
</dbReference>
<comment type="similarity">
    <text evidence="2">Belongs to the phosphohexose mutase family.</text>
</comment>
<dbReference type="Pfam" id="PF02879">
    <property type="entry name" value="PGM_PMM_II"/>
    <property type="match status" value="1"/>
</dbReference>
<dbReference type="PROSITE" id="PS00710">
    <property type="entry name" value="PGM_PMM"/>
    <property type="match status" value="1"/>
</dbReference>
<sequence length="463" mass="50568">MRRRMEVPRTIFRAYDIRGIYGSELTLATAERVGATFAAYHASKGTSGRICIGRDARTSSPDLEAAVIAGLRSGGCDVESVGMVPIPVANWWTWRGDFAGGVYITASHNPAEYNGIRFRHPDGTGFTDGNTEVRDLFFAGAPPSSAVEGDLSHVPEEEVLELFATFAAERIGSLEGMKIALDPGNGVGGVILESLFQRFGATTEIINGEPDGSFPNRPSEPAPKNIGALMGLVAEGDFDCGIAFDGDCDRCVFVDDLGRAVQTEKIGIILARELLKLRRGPVLANVPCSMVLEDEIPKLGAKLVWIRVGDVFVCEELKKHDAVLALEISAHLFAPDLTEFLFDDPLIISLKVAELLHGSGRTLAALADEIPSLPYEELKFTCPDEIKFDLNTALQADFTQRGYRVETIDGVKVWLDDGWVLLRPSNTQPVMRMFVEARTPERMLEIKAEFIKEYEKTLASLSG</sequence>
<reference evidence="11" key="1">
    <citation type="submission" date="2018-05" db="EMBL/GenBank/DDBJ databases">
        <authorList>
            <person name="Lanie J.A."/>
            <person name="Ng W.-L."/>
            <person name="Kazmierczak K.M."/>
            <person name="Andrzejewski T.M."/>
            <person name="Davidsen T.M."/>
            <person name="Wayne K.J."/>
            <person name="Tettelin H."/>
            <person name="Glass J.I."/>
            <person name="Rusch D."/>
            <person name="Podicherti R."/>
            <person name="Tsui H.-C.T."/>
            <person name="Winkler M.E."/>
        </authorList>
    </citation>
    <scope>NUCLEOTIDE SEQUENCE</scope>
</reference>
<keyword evidence="4" id="KW-0479">Metal-binding</keyword>
<evidence type="ECO:0000256" key="6">
    <source>
        <dbReference type="ARBA" id="ARBA00023235"/>
    </source>
</evidence>
<dbReference type="SUPFAM" id="SSF53738">
    <property type="entry name" value="Phosphoglucomutase, first 3 domains"/>
    <property type="match status" value="3"/>
</dbReference>
<dbReference type="InterPro" id="IPR036900">
    <property type="entry name" value="A-D-PHexomutase_C_sf"/>
</dbReference>
<evidence type="ECO:0000259" key="10">
    <source>
        <dbReference type="Pfam" id="PF02880"/>
    </source>
</evidence>
<evidence type="ECO:0000256" key="2">
    <source>
        <dbReference type="ARBA" id="ARBA00010231"/>
    </source>
</evidence>
<dbReference type="Gene3D" id="3.40.120.10">
    <property type="entry name" value="Alpha-D-Glucose-1,6-Bisphosphate, subunit A, domain 3"/>
    <property type="match status" value="3"/>
</dbReference>
<dbReference type="GO" id="GO:0016868">
    <property type="term" value="F:intramolecular phosphotransferase activity"/>
    <property type="evidence" value="ECO:0007669"/>
    <property type="project" value="InterPro"/>
</dbReference>
<dbReference type="GO" id="GO:0000287">
    <property type="term" value="F:magnesium ion binding"/>
    <property type="evidence" value="ECO:0007669"/>
    <property type="project" value="InterPro"/>
</dbReference>
<dbReference type="Pfam" id="PF02880">
    <property type="entry name" value="PGM_PMM_III"/>
    <property type="match status" value="1"/>
</dbReference>
<evidence type="ECO:0000259" key="7">
    <source>
        <dbReference type="Pfam" id="PF00408"/>
    </source>
</evidence>
<name>A0A381TB06_9ZZZZ</name>
<dbReference type="PANTHER" id="PTHR43771">
    <property type="entry name" value="PHOSPHOMANNOMUTASE"/>
    <property type="match status" value="1"/>
</dbReference>
<dbReference type="AlphaFoldDB" id="A0A381TB06"/>
<dbReference type="EMBL" id="UINC01004243">
    <property type="protein sequence ID" value="SVA12904.1"/>
    <property type="molecule type" value="Genomic_DNA"/>
</dbReference>